<dbReference type="EMBL" id="JAAWVQ010164537">
    <property type="protein sequence ID" value="MBN3287243.1"/>
    <property type="molecule type" value="Genomic_DNA"/>
</dbReference>
<feature type="non-terminal residue" evidence="8">
    <location>
        <position position="183"/>
    </location>
</feature>
<evidence type="ECO:0000313" key="8">
    <source>
        <dbReference type="EMBL" id="MBN3287243.1"/>
    </source>
</evidence>
<evidence type="ECO:0000256" key="1">
    <source>
        <dbReference type="ARBA" id="ARBA00004141"/>
    </source>
</evidence>
<feature type="transmembrane region" description="Helical" evidence="6">
    <location>
        <begin position="71"/>
        <end position="92"/>
    </location>
</feature>
<dbReference type="InterPro" id="IPR050846">
    <property type="entry name" value="TLCD"/>
</dbReference>
<accession>A0ABS2YLC9</accession>
<dbReference type="PANTHER" id="PTHR13439">
    <property type="entry name" value="CT120 PROTEIN"/>
    <property type="match status" value="1"/>
</dbReference>
<organism evidence="8 9">
    <name type="scientific">Polyodon spathula</name>
    <name type="common">North American paddlefish</name>
    <name type="synonym">Squalus spathula</name>
    <dbReference type="NCBI Taxonomy" id="7913"/>
    <lineage>
        <taxon>Eukaryota</taxon>
        <taxon>Metazoa</taxon>
        <taxon>Chordata</taxon>
        <taxon>Craniata</taxon>
        <taxon>Vertebrata</taxon>
        <taxon>Euteleostomi</taxon>
        <taxon>Actinopterygii</taxon>
        <taxon>Chondrostei</taxon>
        <taxon>Acipenseriformes</taxon>
        <taxon>Polyodontidae</taxon>
        <taxon>Polyodon</taxon>
    </lineage>
</organism>
<evidence type="ECO:0000313" key="9">
    <source>
        <dbReference type="Proteomes" id="UP001166093"/>
    </source>
</evidence>
<feature type="domain" description="TLC" evidence="7">
    <location>
        <begin position="33"/>
        <end position="183"/>
    </location>
</feature>
<keyword evidence="3 6" id="KW-1133">Transmembrane helix</keyword>
<feature type="transmembrane region" description="Helical" evidence="6">
    <location>
        <begin position="48"/>
        <end position="66"/>
    </location>
</feature>
<gene>
    <name evidence="8" type="primary">Fam57b</name>
    <name evidence="8" type="ORF">GTO93_0009870</name>
</gene>
<protein>
    <submittedName>
        <fullName evidence="8">FA57B protein</fullName>
    </submittedName>
</protein>
<evidence type="ECO:0000256" key="5">
    <source>
        <dbReference type="PROSITE-ProRule" id="PRU00205"/>
    </source>
</evidence>
<dbReference type="PROSITE" id="PS50922">
    <property type="entry name" value="TLC"/>
    <property type="match status" value="1"/>
</dbReference>
<dbReference type="Proteomes" id="UP001166093">
    <property type="component" value="Unassembled WGS sequence"/>
</dbReference>
<evidence type="ECO:0000256" key="4">
    <source>
        <dbReference type="ARBA" id="ARBA00023136"/>
    </source>
</evidence>
<keyword evidence="9" id="KW-1185">Reference proteome</keyword>
<sequence length="183" mass="21065">MLHVLVLGAVFFPGLFLLARRVLASVFKQWNNADLVLVSERCVSTVHALLATSSGFIVVTTCKNVMTDRHWLATTFVWFAMPYMAYDIYAMYLSHWYRFQVKGHEDYQEHSFRTLNMFLRRECLLVLHHIVLLTILLPVTLVRFTVPVKRNHFHHTAPTITLGQEVNASLSIPILMPIPSKAI</sequence>
<evidence type="ECO:0000259" key="7">
    <source>
        <dbReference type="PROSITE" id="PS50922"/>
    </source>
</evidence>
<name>A0ABS2YLC9_POLSP</name>
<evidence type="ECO:0000256" key="2">
    <source>
        <dbReference type="ARBA" id="ARBA00022692"/>
    </source>
</evidence>
<dbReference type="Pfam" id="PF03798">
    <property type="entry name" value="TRAM_LAG1_CLN8"/>
    <property type="match status" value="1"/>
</dbReference>
<feature type="non-terminal residue" evidence="8">
    <location>
        <position position="1"/>
    </location>
</feature>
<dbReference type="PANTHER" id="PTHR13439:SF20">
    <property type="entry name" value="TLC DOMAIN-CONTAINING PROTEIN 3A"/>
    <property type="match status" value="1"/>
</dbReference>
<comment type="caution">
    <text evidence="8">The sequence shown here is derived from an EMBL/GenBank/DDBJ whole genome shotgun (WGS) entry which is preliminary data.</text>
</comment>
<keyword evidence="4 5" id="KW-0472">Membrane</keyword>
<evidence type="ECO:0000256" key="6">
    <source>
        <dbReference type="SAM" id="Phobius"/>
    </source>
</evidence>
<reference evidence="8" key="1">
    <citation type="journal article" date="2021" name="Cell">
        <title>Tracing the genetic footprints of vertebrate landing in non-teleost ray-finned fishes.</title>
        <authorList>
            <person name="Bi X."/>
            <person name="Wang K."/>
            <person name="Yang L."/>
            <person name="Pan H."/>
            <person name="Jiang H."/>
            <person name="Wei Q."/>
            <person name="Fang M."/>
            <person name="Yu H."/>
            <person name="Zhu C."/>
            <person name="Cai Y."/>
            <person name="He Y."/>
            <person name="Gan X."/>
            <person name="Zeng H."/>
            <person name="Yu D."/>
            <person name="Zhu Y."/>
            <person name="Jiang H."/>
            <person name="Qiu Q."/>
            <person name="Yang H."/>
            <person name="Zhang Y.E."/>
            <person name="Wang W."/>
            <person name="Zhu M."/>
            <person name="He S."/>
            <person name="Zhang G."/>
        </authorList>
    </citation>
    <scope>NUCLEOTIDE SEQUENCE</scope>
    <source>
        <strain evidence="8">Pddl_001</strain>
    </source>
</reference>
<comment type="subcellular location">
    <subcellularLocation>
        <location evidence="1">Membrane</location>
        <topology evidence="1">Multi-pass membrane protein</topology>
    </subcellularLocation>
</comment>
<keyword evidence="2 5" id="KW-0812">Transmembrane</keyword>
<dbReference type="InterPro" id="IPR006634">
    <property type="entry name" value="TLC-dom"/>
</dbReference>
<feature type="transmembrane region" description="Helical" evidence="6">
    <location>
        <begin position="125"/>
        <end position="146"/>
    </location>
</feature>
<evidence type="ECO:0000256" key="3">
    <source>
        <dbReference type="ARBA" id="ARBA00022989"/>
    </source>
</evidence>
<proteinExistence type="predicted"/>